<feature type="transmembrane region" description="Helical" evidence="14">
    <location>
        <begin position="272"/>
        <end position="289"/>
    </location>
</feature>
<dbReference type="InterPro" id="IPR050616">
    <property type="entry name" value="CPA3_Na-H_Antiporter_A"/>
</dbReference>
<evidence type="ECO:0000256" key="7">
    <source>
        <dbReference type="ARBA" id="ARBA00022781"/>
    </source>
</evidence>
<dbReference type="PRINTS" id="PR01434">
    <property type="entry name" value="NADHDHGNASE5"/>
</dbReference>
<dbReference type="PANTHER" id="PTHR43373:SF1">
    <property type="entry name" value="NA(+)_H(+) ANTIPORTER SUBUNIT A"/>
    <property type="match status" value="1"/>
</dbReference>
<evidence type="ECO:0000256" key="5">
    <source>
        <dbReference type="ARBA" id="ARBA00022475"/>
    </source>
</evidence>
<dbReference type="GO" id="GO:0006814">
    <property type="term" value="P:sodium ion transport"/>
    <property type="evidence" value="ECO:0007669"/>
    <property type="project" value="UniProtKB-KW"/>
</dbReference>
<sequence>MLTLNIAIIIPFIAAALIPLIYKKIPKFHIGWFAIIVSVVLFIYLARYIPSIANGNVIENTVHWIPAYGINFTAYLDGLSLILALLITGVGSLVILYSIFYLSSKESLGHFYTYLMLFMGAMLGVVLSDNMMVLYVFWELTSISSFLLIAFWYQRKRSRDGARKSLLITVAGGFAMLVGFIMIYSMTGTWSIREVIGLVSEFSNHALFIPAMILVLLGAFTKSAQFPFHIWLPDAMEAPTPVSAYLHSATMVKAGIYLVARFTPIFGGEVSWFWLVTGVGIFTLFWGSFNAVRQTDLKALLAYSTISQLGMIMSMFGMGSAALHFGYTVESTFYTQATFAALFHLVNHSTFKGALFMVVGIVDHEVGTRDIRRLGGLITLMPITFTFATIGSFSMAGLPLFNGFLSKEMFFTAALNISEAGFFSLDTWGVLIPIIAWVASIFTFVYSMIIVFQTFLGPYQEEKLEHPAHEPPIGMLVAPGILALLVVGLFFVPNLLGDYLLRPAMASIFPTLSGEELGVPIYAWHGWESPELWMTVGVVIIGALLYIYRKYWTGVYRLFPEKWSFNVFYSFILDWMEERSTAITNNYMTGYLRDYLVYIYLFFIVAIGGTILYTGAYSFDISGNAPITTFEAIIAIVMMIAAISILFAKSRLTAILINSILGFGVAAFFVLFRAPDLALTQLIVETVTTVLFLVAYYFLPEWQKEDVPRRSRNVNIVISILVGVVFTVIALAVQNGRLFETISGYFENSYELAGGKNIVNAILGDFRAFDTMLEVVVLLIAGIGVYTFIKLKAKKEDEHFEDQ</sequence>
<name>A0A417YNZ1_9BACI</name>
<feature type="transmembrane region" description="Helical" evidence="14">
    <location>
        <begin position="109"/>
        <end position="127"/>
    </location>
</feature>
<feature type="transmembrane region" description="Helical" evidence="14">
    <location>
        <begin position="242"/>
        <end position="260"/>
    </location>
</feature>
<keyword evidence="12" id="KW-0739">Sodium transport</keyword>
<accession>A0A417YNZ1</accession>
<comment type="caution">
    <text evidence="19">The sequence shown here is derived from an EMBL/GenBank/DDBJ whole genome shotgun (WGS) entry which is preliminary data.</text>
</comment>
<evidence type="ECO:0000256" key="4">
    <source>
        <dbReference type="ARBA" id="ARBA00022449"/>
    </source>
</evidence>
<keyword evidence="20" id="KW-1185">Reference proteome</keyword>
<feature type="transmembrane region" description="Helical" evidence="14">
    <location>
        <begin position="81"/>
        <end position="102"/>
    </location>
</feature>
<feature type="domain" description="NADH:quinone oxidoreductase/Mrp antiporter transmembrane" evidence="15">
    <location>
        <begin position="128"/>
        <end position="422"/>
    </location>
</feature>
<feature type="transmembrane region" description="Helical" evidence="14">
    <location>
        <begin position="532"/>
        <end position="548"/>
    </location>
</feature>
<dbReference type="Pfam" id="PF20501">
    <property type="entry name" value="MbhE"/>
    <property type="match status" value="1"/>
</dbReference>
<dbReference type="RefSeq" id="WP_095314122.1">
    <property type="nucleotide sequence ID" value="NZ_JAMAWL010000006.1"/>
</dbReference>
<dbReference type="Gene3D" id="1.20.120.1200">
    <property type="entry name" value="NADH-ubiquinone/plastoquinone oxidoreductase chain 6, subunit NuoJ"/>
    <property type="match status" value="1"/>
</dbReference>
<feature type="transmembrane region" description="Helical" evidence="14">
    <location>
        <begin position="205"/>
        <end position="221"/>
    </location>
</feature>
<evidence type="ECO:0000256" key="14">
    <source>
        <dbReference type="SAM" id="Phobius"/>
    </source>
</evidence>
<feature type="transmembrane region" description="Helical" evidence="14">
    <location>
        <begin position="29"/>
        <end position="49"/>
    </location>
</feature>
<feature type="transmembrane region" description="Helical" evidence="14">
    <location>
        <begin position="165"/>
        <end position="185"/>
    </location>
</feature>
<dbReference type="EMBL" id="QWEH01000001">
    <property type="protein sequence ID" value="RHW35308.1"/>
    <property type="molecule type" value="Genomic_DNA"/>
</dbReference>
<dbReference type="Proteomes" id="UP000285456">
    <property type="component" value="Unassembled WGS sequence"/>
</dbReference>
<evidence type="ECO:0000313" key="20">
    <source>
        <dbReference type="Proteomes" id="UP000285456"/>
    </source>
</evidence>
<feature type="transmembrane region" description="Helical" evidence="14">
    <location>
        <begin position="133"/>
        <end position="153"/>
    </location>
</feature>
<evidence type="ECO:0000256" key="1">
    <source>
        <dbReference type="ARBA" id="ARBA00004651"/>
    </source>
</evidence>
<dbReference type="GO" id="GO:1902600">
    <property type="term" value="P:proton transmembrane transport"/>
    <property type="evidence" value="ECO:0007669"/>
    <property type="project" value="UniProtKB-KW"/>
</dbReference>
<feature type="transmembrane region" description="Helical" evidence="14">
    <location>
        <begin position="374"/>
        <end position="401"/>
    </location>
</feature>
<feature type="transmembrane region" description="Helical" evidence="14">
    <location>
        <begin position="301"/>
        <end position="327"/>
    </location>
</feature>
<protein>
    <submittedName>
        <fullName evidence="19">Na+/H+ antiporter subunit A</fullName>
    </submittedName>
</protein>
<keyword evidence="4" id="KW-0050">Antiport</keyword>
<feature type="domain" description="NADH-Ubiquinone oxidoreductase (complex I) chain 5 N-terminal" evidence="16">
    <location>
        <begin position="64"/>
        <end position="112"/>
    </location>
</feature>
<dbReference type="InterPro" id="IPR001516">
    <property type="entry name" value="Proton_antipo_N"/>
</dbReference>
<dbReference type="InterPro" id="IPR046806">
    <property type="entry name" value="MrpA_C/MbhE"/>
</dbReference>
<feature type="transmembrane region" description="Helical" evidence="14">
    <location>
        <begin position="595"/>
        <end position="615"/>
    </location>
</feature>
<dbReference type="OrthoDB" id="9807568at2"/>
<reference evidence="19 20" key="1">
    <citation type="journal article" date="2007" name="Int. J. Syst. Evol. Microbiol.">
        <title>Oceanobacillus profundus sp. nov., isolated from a deep-sea sediment core.</title>
        <authorList>
            <person name="Kim Y.G."/>
            <person name="Choi D.H."/>
            <person name="Hyun S."/>
            <person name="Cho B.C."/>
        </authorList>
    </citation>
    <scope>NUCLEOTIDE SEQUENCE [LARGE SCALE GENOMIC DNA]</scope>
    <source>
        <strain evidence="19 20">DSM 18246</strain>
    </source>
</reference>
<organism evidence="19 20">
    <name type="scientific">Oceanobacillus profundus</name>
    <dbReference type="NCBI Taxonomy" id="372463"/>
    <lineage>
        <taxon>Bacteria</taxon>
        <taxon>Bacillati</taxon>
        <taxon>Bacillota</taxon>
        <taxon>Bacilli</taxon>
        <taxon>Bacillales</taxon>
        <taxon>Bacillaceae</taxon>
        <taxon>Oceanobacillus</taxon>
    </lineage>
</organism>
<feature type="transmembrane region" description="Helical" evidence="14">
    <location>
        <begin position="678"/>
        <end position="699"/>
    </location>
</feature>
<comment type="subcellular location">
    <subcellularLocation>
        <location evidence="1">Cell membrane</location>
        <topology evidence="1">Multi-pass membrane protein</topology>
    </subcellularLocation>
    <subcellularLocation>
        <location evidence="13">Membrane</location>
        <topology evidence="13">Multi-pass membrane protein</topology>
    </subcellularLocation>
</comment>
<dbReference type="PANTHER" id="PTHR43373">
    <property type="entry name" value="NA(+)/H(+) ANTIPORTER SUBUNIT"/>
    <property type="match status" value="1"/>
</dbReference>
<dbReference type="PRINTS" id="PR01435">
    <property type="entry name" value="NPOXDRDTASE5"/>
</dbReference>
<feature type="transmembrane region" description="Helical" evidence="14">
    <location>
        <begin position="339"/>
        <end position="362"/>
    </location>
</feature>
<feature type="transmembrane region" description="Helical" evidence="14">
    <location>
        <begin position="430"/>
        <end position="452"/>
    </location>
</feature>
<keyword evidence="6 13" id="KW-0812">Transmembrane</keyword>
<dbReference type="Pfam" id="PF00662">
    <property type="entry name" value="Proton_antipo_N"/>
    <property type="match status" value="1"/>
</dbReference>
<evidence type="ECO:0000256" key="10">
    <source>
        <dbReference type="ARBA" id="ARBA00023065"/>
    </source>
</evidence>
<dbReference type="InterPro" id="IPR005663">
    <property type="entry name" value="MrpA/MnhA1/PhaAB"/>
</dbReference>
<dbReference type="AlphaFoldDB" id="A0A417YNZ1"/>
<feature type="transmembrane region" description="Helical" evidence="14">
    <location>
        <begin position="711"/>
        <end position="733"/>
    </location>
</feature>
<keyword evidence="7" id="KW-0375">Hydrogen ion transport</keyword>
<evidence type="ECO:0000256" key="3">
    <source>
        <dbReference type="ARBA" id="ARBA00022448"/>
    </source>
</evidence>
<evidence type="ECO:0000259" key="16">
    <source>
        <dbReference type="Pfam" id="PF00662"/>
    </source>
</evidence>
<keyword evidence="9" id="KW-0915">Sodium</keyword>
<evidence type="ECO:0000256" key="11">
    <source>
        <dbReference type="ARBA" id="ARBA00023136"/>
    </source>
</evidence>
<feature type="transmembrane region" description="Helical" evidence="14">
    <location>
        <begin position="473"/>
        <end position="492"/>
    </location>
</feature>
<evidence type="ECO:0000313" key="19">
    <source>
        <dbReference type="EMBL" id="RHW35308.1"/>
    </source>
</evidence>
<evidence type="ECO:0000259" key="15">
    <source>
        <dbReference type="Pfam" id="PF00361"/>
    </source>
</evidence>
<gene>
    <name evidence="19" type="ORF">D1B32_01430</name>
</gene>
<evidence type="ECO:0000256" key="8">
    <source>
        <dbReference type="ARBA" id="ARBA00022989"/>
    </source>
</evidence>
<comment type="similarity">
    <text evidence="2">Belongs to the CPA3 antiporters (TC 2.A.63) subunit A family.</text>
</comment>
<dbReference type="GO" id="GO:0005886">
    <property type="term" value="C:plasma membrane"/>
    <property type="evidence" value="ECO:0007669"/>
    <property type="project" value="UniProtKB-SubCell"/>
</dbReference>
<keyword evidence="11 14" id="KW-0472">Membrane</keyword>
<keyword evidence="10" id="KW-0406">Ion transport</keyword>
<dbReference type="InterPro" id="IPR001750">
    <property type="entry name" value="ND/Mrp_TM"/>
</dbReference>
<proteinExistence type="inferred from homology"/>
<feature type="domain" description="MrpA C-terminal/MbhE" evidence="18">
    <location>
        <begin position="712"/>
        <end position="790"/>
    </location>
</feature>
<dbReference type="Pfam" id="PF00361">
    <property type="entry name" value="Proton_antipo_M"/>
    <property type="match status" value="1"/>
</dbReference>
<evidence type="ECO:0000256" key="13">
    <source>
        <dbReference type="RuleBase" id="RU000320"/>
    </source>
</evidence>
<dbReference type="Pfam" id="PF13244">
    <property type="entry name" value="MbhD"/>
    <property type="match status" value="1"/>
</dbReference>
<evidence type="ECO:0000256" key="6">
    <source>
        <dbReference type="ARBA" id="ARBA00022692"/>
    </source>
</evidence>
<evidence type="ECO:0000256" key="12">
    <source>
        <dbReference type="ARBA" id="ARBA00023201"/>
    </source>
</evidence>
<dbReference type="NCBIfam" id="TIGR00940">
    <property type="entry name" value="2a6301s01"/>
    <property type="match status" value="1"/>
</dbReference>
<evidence type="ECO:0000256" key="2">
    <source>
        <dbReference type="ARBA" id="ARBA00008483"/>
    </source>
</evidence>
<dbReference type="InterPro" id="IPR042106">
    <property type="entry name" value="Nuo/plastoQ_OxRdtase_6_NuoJ"/>
</dbReference>
<feature type="transmembrane region" description="Helical" evidence="14">
    <location>
        <begin position="655"/>
        <end position="672"/>
    </location>
</feature>
<keyword evidence="5" id="KW-1003">Cell membrane</keyword>
<feature type="transmembrane region" description="Helical" evidence="14">
    <location>
        <begin position="627"/>
        <end position="648"/>
    </location>
</feature>
<evidence type="ECO:0000259" key="17">
    <source>
        <dbReference type="Pfam" id="PF13244"/>
    </source>
</evidence>
<keyword evidence="3" id="KW-0813">Transport</keyword>
<evidence type="ECO:0000256" key="9">
    <source>
        <dbReference type="ARBA" id="ARBA00023053"/>
    </source>
</evidence>
<feature type="transmembrane region" description="Helical" evidence="14">
    <location>
        <begin position="771"/>
        <end position="789"/>
    </location>
</feature>
<dbReference type="InterPro" id="IPR025383">
    <property type="entry name" value="MrpA_C/MbhD"/>
</dbReference>
<feature type="domain" description="MrpA C-terminal/MbhD" evidence="17">
    <location>
        <begin position="636"/>
        <end position="701"/>
    </location>
</feature>
<keyword evidence="8 14" id="KW-1133">Transmembrane helix</keyword>
<feature type="transmembrane region" description="Helical" evidence="14">
    <location>
        <begin position="6"/>
        <end position="22"/>
    </location>
</feature>
<dbReference type="GO" id="GO:0015297">
    <property type="term" value="F:antiporter activity"/>
    <property type="evidence" value="ECO:0007669"/>
    <property type="project" value="UniProtKB-KW"/>
</dbReference>
<dbReference type="NCBIfam" id="NF009285">
    <property type="entry name" value="PRK12645.1"/>
    <property type="match status" value="1"/>
</dbReference>
<evidence type="ECO:0000259" key="18">
    <source>
        <dbReference type="Pfam" id="PF20501"/>
    </source>
</evidence>